<dbReference type="SMART" id="SM00343">
    <property type="entry name" value="ZnF_C2HC"/>
    <property type="match status" value="2"/>
</dbReference>
<dbReference type="InterPro" id="IPR001878">
    <property type="entry name" value="Znf_CCHC"/>
</dbReference>
<evidence type="ECO:0000259" key="9">
    <source>
        <dbReference type="PROSITE" id="PS50268"/>
    </source>
</evidence>
<dbReference type="InterPro" id="IPR002126">
    <property type="entry name" value="Cadherin-like_dom"/>
</dbReference>
<dbReference type="Pfam" id="PF00028">
    <property type="entry name" value="Cadherin"/>
    <property type="match status" value="2"/>
</dbReference>
<dbReference type="GO" id="GO:0008013">
    <property type="term" value="F:beta-catenin binding"/>
    <property type="evidence" value="ECO:0007669"/>
    <property type="project" value="TreeGrafter"/>
</dbReference>
<keyword evidence="2" id="KW-0677">Repeat</keyword>
<dbReference type="AlphaFoldDB" id="A0A9J6DBA7"/>
<dbReference type="EMBL" id="JABSTU010000010">
    <property type="protein sequence ID" value="KAH8019383.1"/>
    <property type="molecule type" value="Genomic_DNA"/>
</dbReference>
<dbReference type="InterPro" id="IPR056370">
    <property type="entry name" value="Shg-like_Ig-like"/>
</dbReference>
<dbReference type="GO" id="GO:0005509">
    <property type="term" value="F:calcium ion binding"/>
    <property type="evidence" value="ECO:0007669"/>
    <property type="project" value="UniProtKB-UniRule"/>
</dbReference>
<keyword evidence="6" id="KW-0863">Zinc-finger</keyword>
<dbReference type="GO" id="GO:0016342">
    <property type="term" value="C:catenin complex"/>
    <property type="evidence" value="ECO:0007669"/>
    <property type="project" value="TreeGrafter"/>
</dbReference>
<accession>A0A9J6DBA7</accession>
<name>A0A9J6DBA7_RHIMP</name>
<dbReference type="PANTHER" id="PTHR24027">
    <property type="entry name" value="CADHERIN-23"/>
    <property type="match status" value="1"/>
</dbReference>
<reference evidence="10" key="1">
    <citation type="journal article" date="2020" name="Cell">
        <title>Large-Scale Comparative Analyses of Tick Genomes Elucidate Their Genetic Diversity and Vector Capacities.</title>
        <authorList>
            <consortium name="Tick Genome and Microbiome Consortium (TIGMIC)"/>
            <person name="Jia N."/>
            <person name="Wang J."/>
            <person name="Shi W."/>
            <person name="Du L."/>
            <person name="Sun Y."/>
            <person name="Zhan W."/>
            <person name="Jiang J.F."/>
            <person name="Wang Q."/>
            <person name="Zhang B."/>
            <person name="Ji P."/>
            <person name="Bell-Sakyi L."/>
            <person name="Cui X.M."/>
            <person name="Yuan T.T."/>
            <person name="Jiang B.G."/>
            <person name="Yang W.F."/>
            <person name="Lam T.T."/>
            <person name="Chang Q.C."/>
            <person name="Ding S.J."/>
            <person name="Wang X.J."/>
            <person name="Zhu J.G."/>
            <person name="Ruan X.D."/>
            <person name="Zhao L."/>
            <person name="Wei J.T."/>
            <person name="Ye R.Z."/>
            <person name="Que T.C."/>
            <person name="Du C.H."/>
            <person name="Zhou Y.H."/>
            <person name="Cheng J.X."/>
            <person name="Dai P.F."/>
            <person name="Guo W.B."/>
            <person name="Han X.H."/>
            <person name="Huang E.J."/>
            <person name="Li L.F."/>
            <person name="Wei W."/>
            <person name="Gao Y.C."/>
            <person name="Liu J.Z."/>
            <person name="Shao H.Z."/>
            <person name="Wang X."/>
            <person name="Wang C.C."/>
            <person name="Yang T.C."/>
            <person name="Huo Q.B."/>
            <person name="Li W."/>
            <person name="Chen H.Y."/>
            <person name="Chen S.E."/>
            <person name="Zhou L.G."/>
            <person name="Ni X.B."/>
            <person name="Tian J.H."/>
            <person name="Sheng Y."/>
            <person name="Liu T."/>
            <person name="Pan Y.S."/>
            <person name="Xia L.Y."/>
            <person name="Li J."/>
            <person name="Zhao F."/>
            <person name="Cao W.C."/>
        </authorList>
    </citation>
    <scope>NUCLEOTIDE SEQUENCE</scope>
    <source>
        <strain evidence="10">Rmic-2018</strain>
    </source>
</reference>
<organism evidence="10 11">
    <name type="scientific">Rhipicephalus microplus</name>
    <name type="common">Cattle tick</name>
    <name type="synonym">Boophilus microplus</name>
    <dbReference type="NCBI Taxonomy" id="6941"/>
    <lineage>
        <taxon>Eukaryota</taxon>
        <taxon>Metazoa</taxon>
        <taxon>Ecdysozoa</taxon>
        <taxon>Arthropoda</taxon>
        <taxon>Chelicerata</taxon>
        <taxon>Arachnida</taxon>
        <taxon>Acari</taxon>
        <taxon>Parasitiformes</taxon>
        <taxon>Ixodida</taxon>
        <taxon>Ixodoidea</taxon>
        <taxon>Ixodidae</taxon>
        <taxon>Rhipicephalinae</taxon>
        <taxon>Rhipicephalus</taxon>
        <taxon>Boophilus</taxon>
    </lineage>
</organism>
<dbReference type="SUPFAM" id="SSF49313">
    <property type="entry name" value="Cadherin-like"/>
    <property type="match status" value="3"/>
</dbReference>
<dbReference type="GO" id="GO:0016477">
    <property type="term" value="P:cell migration"/>
    <property type="evidence" value="ECO:0007669"/>
    <property type="project" value="TreeGrafter"/>
</dbReference>
<dbReference type="PROSITE" id="PS00232">
    <property type="entry name" value="CADHERIN_1"/>
    <property type="match status" value="1"/>
</dbReference>
<evidence type="ECO:0000256" key="1">
    <source>
        <dbReference type="ARBA" id="ARBA00004370"/>
    </source>
</evidence>
<reference evidence="10" key="2">
    <citation type="submission" date="2021-09" db="EMBL/GenBank/DDBJ databases">
        <authorList>
            <person name="Jia N."/>
            <person name="Wang J."/>
            <person name="Shi W."/>
            <person name="Du L."/>
            <person name="Sun Y."/>
            <person name="Zhan W."/>
            <person name="Jiang J."/>
            <person name="Wang Q."/>
            <person name="Zhang B."/>
            <person name="Ji P."/>
            <person name="Sakyi L.B."/>
            <person name="Cui X."/>
            <person name="Yuan T."/>
            <person name="Jiang B."/>
            <person name="Yang W."/>
            <person name="Lam T.T.-Y."/>
            <person name="Chang Q."/>
            <person name="Ding S."/>
            <person name="Wang X."/>
            <person name="Zhu J."/>
            <person name="Ruan X."/>
            <person name="Zhao L."/>
            <person name="Wei J."/>
            <person name="Que T."/>
            <person name="Du C."/>
            <person name="Cheng J."/>
            <person name="Dai P."/>
            <person name="Han X."/>
            <person name="Huang E."/>
            <person name="Gao Y."/>
            <person name="Liu J."/>
            <person name="Shao H."/>
            <person name="Ye R."/>
            <person name="Li L."/>
            <person name="Wei W."/>
            <person name="Wang X."/>
            <person name="Wang C."/>
            <person name="Huo Q."/>
            <person name="Li W."/>
            <person name="Guo W."/>
            <person name="Chen H."/>
            <person name="Chen S."/>
            <person name="Zhou L."/>
            <person name="Zhou L."/>
            <person name="Ni X."/>
            <person name="Tian J."/>
            <person name="Zhou Y."/>
            <person name="Sheng Y."/>
            <person name="Liu T."/>
            <person name="Pan Y."/>
            <person name="Xia L."/>
            <person name="Li J."/>
            <person name="Zhao F."/>
            <person name="Cao W."/>
        </authorList>
    </citation>
    <scope>NUCLEOTIDE SEQUENCE</scope>
    <source>
        <strain evidence="10">Rmic-2018</strain>
        <tissue evidence="10">Larvae</tissue>
    </source>
</reference>
<dbReference type="PROSITE" id="PS50268">
    <property type="entry name" value="CADHERIN_2"/>
    <property type="match status" value="2"/>
</dbReference>
<evidence type="ECO:0000256" key="5">
    <source>
        <dbReference type="PROSITE-ProRule" id="PRU00043"/>
    </source>
</evidence>
<comment type="caution">
    <text evidence="10">The sequence shown here is derived from an EMBL/GenBank/DDBJ whole genome shotgun (WGS) entry which is preliminary data.</text>
</comment>
<feature type="region of interest" description="Disordered" evidence="7">
    <location>
        <begin position="243"/>
        <end position="264"/>
    </location>
</feature>
<feature type="domain" description="CCHC-type" evidence="8">
    <location>
        <begin position="110"/>
        <end position="123"/>
    </location>
</feature>
<dbReference type="VEuPathDB" id="VectorBase:LOC119177255"/>
<evidence type="ECO:0000256" key="6">
    <source>
        <dbReference type="PROSITE-ProRule" id="PRU00047"/>
    </source>
</evidence>
<evidence type="ECO:0000256" key="2">
    <source>
        <dbReference type="ARBA" id="ARBA00022737"/>
    </source>
</evidence>
<dbReference type="InterPro" id="IPR020894">
    <property type="entry name" value="Cadherin_CS"/>
</dbReference>
<comment type="subcellular location">
    <subcellularLocation>
        <location evidence="1">Membrane</location>
    </subcellularLocation>
</comment>
<keyword evidence="3 5" id="KW-0106">Calcium</keyword>
<evidence type="ECO:0000259" key="8">
    <source>
        <dbReference type="PROSITE" id="PS50158"/>
    </source>
</evidence>
<sequence>MERAWRRLQYRPPPLPRNQVARDLAFRPSQAPDHRSLPQPNTMATASFASFAAAPPAPPTYHWPLHPAALDPSYCRDRQYSCDTVPPFSPYGPGPMPRQEPASGAMRVQCHRCGGFGHISRNCVTGRRMGPPVCFRCQRSGHLQAQCPGNQWRYMIDRSSDKKRQFKINPNGVVEIQRTLDREDIPRHQVKILAIDDGVPSRTATATLTVVVSDINDNPPRFQYDYRPVIPEHTPPQKVQEILATDDDDRSKNNGPPFTFRMDPNAPELIQQFFRVEHDPTGANGDGMAVVRSRETFDRETQKEYLVPILIKDNGNPSLTGTSTLTVIIGDVNDNRMHPGSKSIFVYNFKGESPPTKIGRIHVEDLDDWDLPDKTFFWENNNAHPNFDMDGHTGMITMLNSTGAGTYHLRFLVYDRMHTMDAHANVTVTVKEIPEEAIYNSGSIRVTGITDEDFIRVWDWKKQRQVKSKYEIFRDLIAERIKTKPYNVDIFSVILKQSRPPITDIRFSAHGSPYYKASLLNGVIAVNRREIEEKVGINITMVGIDECLLENHNCEGSCTNVLMIDRNPVMVNANRTSFVGVNTWVKAKCTCGARDFSDIESCRKRPPPCYNNGRCVDTYTGIRWRDRIPAAAAAFSGGGCCDQGSWDRGFEIKMSRQEEVELRK</sequence>
<keyword evidence="6" id="KW-0479">Metal-binding</keyword>
<dbReference type="InterPro" id="IPR039808">
    <property type="entry name" value="Cadherin"/>
</dbReference>
<evidence type="ECO:0000313" key="11">
    <source>
        <dbReference type="Proteomes" id="UP000821866"/>
    </source>
</evidence>
<dbReference type="Pfam" id="PF24811">
    <property type="entry name" value="Ig_Shg"/>
    <property type="match status" value="1"/>
</dbReference>
<dbReference type="GO" id="GO:0045296">
    <property type="term" value="F:cadherin binding"/>
    <property type="evidence" value="ECO:0007669"/>
    <property type="project" value="TreeGrafter"/>
</dbReference>
<dbReference type="Proteomes" id="UP000821866">
    <property type="component" value="Chromosome 8"/>
</dbReference>
<evidence type="ECO:0000256" key="7">
    <source>
        <dbReference type="SAM" id="MobiDB-lite"/>
    </source>
</evidence>
<keyword evidence="6" id="KW-0862">Zinc</keyword>
<dbReference type="Gene3D" id="4.10.60.10">
    <property type="entry name" value="Zinc finger, CCHC-type"/>
    <property type="match status" value="1"/>
</dbReference>
<dbReference type="CDD" id="cd11304">
    <property type="entry name" value="Cadherin_repeat"/>
    <property type="match status" value="2"/>
</dbReference>
<dbReference type="InterPro" id="IPR015919">
    <property type="entry name" value="Cadherin-like_sf"/>
</dbReference>
<protein>
    <submittedName>
        <fullName evidence="10">Uncharacterized protein</fullName>
    </submittedName>
</protein>
<keyword evidence="11" id="KW-1185">Reference proteome</keyword>
<evidence type="ECO:0000256" key="4">
    <source>
        <dbReference type="ARBA" id="ARBA00023136"/>
    </source>
</evidence>
<dbReference type="GO" id="GO:0031175">
    <property type="term" value="P:neuron projection development"/>
    <property type="evidence" value="ECO:0007669"/>
    <property type="project" value="TreeGrafter"/>
</dbReference>
<dbReference type="PRINTS" id="PR00205">
    <property type="entry name" value="CADHERIN"/>
</dbReference>
<dbReference type="VEuPathDB" id="VectorBase:LOC119165909"/>
<keyword evidence="4" id="KW-0472">Membrane</keyword>
<dbReference type="FunFam" id="2.60.40.60:FF:000128">
    <property type="entry name" value="neural-cadherin isoform X2"/>
    <property type="match status" value="1"/>
</dbReference>
<dbReference type="Gene3D" id="2.60.40.60">
    <property type="entry name" value="Cadherins"/>
    <property type="match status" value="2"/>
</dbReference>
<dbReference type="SMART" id="SM00112">
    <property type="entry name" value="CA"/>
    <property type="match status" value="2"/>
</dbReference>
<evidence type="ECO:0000256" key="3">
    <source>
        <dbReference type="ARBA" id="ARBA00022837"/>
    </source>
</evidence>
<evidence type="ECO:0000313" key="10">
    <source>
        <dbReference type="EMBL" id="KAH8019383.1"/>
    </source>
</evidence>
<feature type="domain" description="Cadherin" evidence="9">
    <location>
        <begin position="153"/>
        <end position="222"/>
    </location>
</feature>
<dbReference type="InterPro" id="IPR036875">
    <property type="entry name" value="Znf_CCHC_sf"/>
</dbReference>
<dbReference type="GO" id="GO:0007156">
    <property type="term" value="P:homophilic cell adhesion via plasma membrane adhesion molecules"/>
    <property type="evidence" value="ECO:0007669"/>
    <property type="project" value="InterPro"/>
</dbReference>
<dbReference type="SUPFAM" id="SSF57756">
    <property type="entry name" value="Retrovirus zinc finger-like domains"/>
    <property type="match status" value="1"/>
</dbReference>
<feature type="domain" description="Cadherin" evidence="9">
    <location>
        <begin position="222"/>
        <end position="341"/>
    </location>
</feature>
<dbReference type="PANTHER" id="PTHR24027:SF438">
    <property type="entry name" value="CADHERIN 23"/>
    <property type="match status" value="1"/>
</dbReference>
<feature type="domain" description="CCHC-type" evidence="8">
    <location>
        <begin position="134"/>
        <end position="148"/>
    </location>
</feature>
<proteinExistence type="predicted"/>
<dbReference type="GO" id="GO:0008270">
    <property type="term" value="F:zinc ion binding"/>
    <property type="evidence" value="ECO:0007669"/>
    <property type="project" value="UniProtKB-KW"/>
</dbReference>
<dbReference type="PROSITE" id="PS50158">
    <property type="entry name" value="ZF_CCHC"/>
    <property type="match status" value="2"/>
</dbReference>
<gene>
    <name evidence="10" type="ORF">HPB51_019356</name>
</gene>
<dbReference type="GO" id="GO:0003676">
    <property type="term" value="F:nucleic acid binding"/>
    <property type="evidence" value="ECO:0007669"/>
    <property type="project" value="InterPro"/>
</dbReference>